<evidence type="ECO:0000256" key="1">
    <source>
        <dbReference type="ARBA" id="ARBA00004123"/>
    </source>
</evidence>
<dbReference type="InterPro" id="IPR050987">
    <property type="entry name" value="AtrR-like"/>
</dbReference>
<dbReference type="GO" id="GO:0005634">
    <property type="term" value="C:nucleus"/>
    <property type="evidence" value="ECO:0007669"/>
    <property type="project" value="UniProtKB-SubCell"/>
</dbReference>
<keyword evidence="8" id="KW-1185">Reference proteome</keyword>
<dbReference type="GeneID" id="54347232"/>
<dbReference type="Pfam" id="PF00172">
    <property type="entry name" value="Zn_clus"/>
    <property type="match status" value="1"/>
</dbReference>
<organism evidence="7 8">
    <name type="scientific">Didymella exigua CBS 183.55</name>
    <dbReference type="NCBI Taxonomy" id="1150837"/>
    <lineage>
        <taxon>Eukaryota</taxon>
        <taxon>Fungi</taxon>
        <taxon>Dikarya</taxon>
        <taxon>Ascomycota</taxon>
        <taxon>Pezizomycotina</taxon>
        <taxon>Dothideomycetes</taxon>
        <taxon>Pleosporomycetidae</taxon>
        <taxon>Pleosporales</taxon>
        <taxon>Pleosporineae</taxon>
        <taxon>Didymellaceae</taxon>
        <taxon>Didymella</taxon>
    </lineage>
</organism>
<protein>
    <recommendedName>
        <fullName evidence="6">Zn(2)-C6 fungal-type domain-containing protein</fullName>
    </recommendedName>
</protein>
<evidence type="ECO:0000256" key="4">
    <source>
        <dbReference type="ARBA" id="ARBA00023242"/>
    </source>
</evidence>
<evidence type="ECO:0000259" key="6">
    <source>
        <dbReference type="PROSITE" id="PS50048"/>
    </source>
</evidence>
<feature type="region of interest" description="Disordered" evidence="5">
    <location>
        <begin position="1"/>
        <end position="28"/>
    </location>
</feature>
<comment type="subcellular location">
    <subcellularLocation>
        <location evidence="1">Nucleus</location>
    </subcellularLocation>
</comment>
<dbReference type="GO" id="GO:0003677">
    <property type="term" value="F:DNA binding"/>
    <property type="evidence" value="ECO:0007669"/>
    <property type="project" value="UniProtKB-KW"/>
</dbReference>
<dbReference type="SMART" id="SM00066">
    <property type="entry name" value="GAL4"/>
    <property type="match status" value="1"/>
</dbReference>
<dbReference type="PANTHER" id="PTHR46910:SF3">
    <property type="entry name" value="HALOTOLERANCE PROTEIN 9-RELATED"/>
    <property type="match status" value="1"/>
</dbReference>
<proteinExistence type="predicted"/>
<dbReference type="PANTHER" id="PTHR46910">
    <property type="entry name" value="TRANSCRIPTION FACTOR PDR1"/>
    <property type="match status" value="1"/>
</dbReference>
<evidence type="ECO:0000313" key="8">
    <source>
        <dbReference type="Proteomes" id="UP000800082"/>
    </source>
</evidence>
<dbReference type="SUPFAM" id="SSF57701">
    <property type="entry name" value="Zn2/Cys6 DNA-binding domain"/>
    <property type="match status" value="1"/>
</dbReference>
<dbReference type="OrthoDB" id="3266505at2759"/>
<evidence type="ECO:0000256" key="3">
    <source>
        <dbReference type="ARBA" id="ARBA00023125"/>
    </source>
</evidence>
<sequence>MNDQPPPLDRNDGYRSNSPKRKKARQKYAPKACVSCRRSKLKCSGDNPCQRCRDNGKRCFFSEDQTAAEALQNLSRPSIPQRTSTSTPISSGIGLARRTIIPRHQNNERRASDATALGLSMEARMCRIESMMEALLQERTMHTTPSAGLLRENGIDIALSTSIADSVSPGQAFLSQPSQAIRSQDPIDPLLDTDTANVRVGNRNLVFPDPAIYQIYTDTFFHDIHCYYPCVDEQNFRSRSQNMLAVPEVHPDDVCFLALNYITFAFHAVSNETTAPGYESKPPGWHWLQIADEVVGKRQLVGRGDIHLAQFLLFKVRTSIASPLLWQNIQLRYWAHCILHRLLQSARSLTSTSGCFP</sequence>
<dbReference type="AlphaFoldDB" id="A0A6A5R5X2"/>
<keyword evidence="3" id="KW-0238">DNA-binding</keyword>
<gene>
    <name evidence="7" type="ORF">M421DRAFT_352781</name>
</gene>
<keyword evidence="4" id="KW-0539">Nucleus</keyword>
<dbReference type="EMBL" id="ML979020">
    <property type="protein sequence ID" value="KAF1922590.1"/>
    <property type="molecule type" value="Genomic_DNA"/>
</dbReference>
<name>A0A6A5R5X2_9PLEO</name>
<dbReference type="InterPro" id="IPR001138">
    <property type="entry name" value="Zn2Cys6_DnaBD"/>
</dbReference>
<dbReference type="GO" id="GO:0000981">
    <property type="term" value="F:DNA-binding transcription factor activity, RNA polymerase II-specific"/>
    <property type="evidence" value="ECO:0007669"/>
    <property type="project" value="InterPro"/>
</dbReference>
<evidence type="ECO:0000256" key="2">
    <source>
        <dbReference type="ARBA" id="ARBA00022723"/>
    </source>
</evidence>
<accession>A0A6A5R5X2</accession>
<dbReference type="Proteomes" id="UP000800082">
    <property type="component" value="Unassembled WGS sequence"/>
</dbReference>
<keyword evidence="2" id="KW-0479">Metal-binding</keyword>
<dbReference type="CDD" id="cd12148">
    <property type="entry name" value="fungal_TF_MHR"/>
    <property type="match status" value="1"/>
</dbReference>
<dbReference type="PROSITE" id="PS00463">
    <property type="entry name" value="ZN2_CY6_FUNGAL_1"/>
    <property type="match status" value="1"/>
</dbReference>
<evidence type="ECO:0000256" key="5">
    <source>
        <dbReference type="SAM" id="MobiDB-lite"/>
    </source>
</evidence>
<feature type="domain" description="Zn(2)-C6 fungal-type" evidence="6">
    <location>
        <begin position="32"/>
        <end position="61"/>
    </location>
</feature>
<evidence type="ECO:0000313" key="7">
    <source>
        <dbReference type="EMBL" id="KAF1922590.1"/>
    </source>
</evidence>
<dbReference type="PROSITE" id="PS50048">
    <property type="entry name" value="ZN2_CY6_FUNGAL_2"/>
    <property type="match status" value="1"/>
</dbReference>
<dbReference type="InterPro" id="IPR036864">
    <property type="entry name" value="Zn2-C6_fun-type_DNA-bd_sf"/>
</dbReference>
<dbReference type="Gene3D" id="4.10.240.10">
    <property type="entry name" value="Zn(2)-C6 fungal-type DNA-binding domain"/>
    <property type="match status" value="1"/>
</dbReference>
<dbReference type="RefSeq" id="XP_033442843.1">
    <property type="nucleotide sequence ID" value="XM_033589585.1"/>
</dbReference>
<dbReference type="CDD" id="cd00067">
    <property type="entry name" value="GAL4"/>
    <property type="match status" value="1"/>
</dbReference>
<reference evidence="7" key="1">
    <citation type="journal article" date="2020" name="Stud. Mycol.">
        <title>101 Dothideomycetes genomes: a test case for predicting lifestyles and emergence of pathogens.</title>
        <authorList>
            <person name="Haridas S."/>
            <person name="Albert R."/>
            <person name="Binder M."/>
            <person name="Bloem J."/>
            <person name="Labutti K."/>
            <person name="Salamov A."/>
            <person name="Andreopoulos B."/>
            <person name="Baker S."/>
            <person name="Barry K."/>
            <person name="Bills G."/>
            <person name="Bluhm B."/>
            <person name="Cannon C."/>
            <person name="Castanera R."/>
            <person name="Culley D."/>
            <person name="Daum C."/>
            <person name="Ezra D."/>
            <person name="Gonzalez J."/>
            <person name="Henrissat B."/>
            <person name="Kuo A."/>
            <person name="Liang C."/>
            <person name="Lipzen A."/>
            <person name="Lutzoni F."/>
            <person name="Magnuson J."/>
            <person name="Mondo S."/>
            <person name="Nolan M."/>
            <person name="Ohm R."/>
            <person name="Pangilinan J."/>
            <person name="Park H.-J."/>
            <person name="Ramirez L."/>
            <person name="Alfaro M."/>
            <person name="Sun H."/>
            <person name="Tritt A."/>
            <person name="Yoshinaga Y."/>
            <person name="Zwiers L.-H."/>
            <person name="Turgeon B."/>
            <person name="Goodwin S."/>
            <person name="Spatafora J."/>
            <person name="Crous P."/>
            <person name="Grigoriev I."/>
        </authorList>
    </citation>
    <scope>NUCLEOTIDE SEQUENCE</scope>
    <source>
        <strain evidence="7">CBS 183.55</strain>
    </source>
</reference>
<feature type="compositionally biased region" description="Basic residues" evidence="5">
    <location>
        <begin position="18"/>
        <end position="28"/>
    </location>
</feature>
<dbReference type="GO" id="GO:0008270">
    <property type="term" value="F:zinc ion binding"/>
    <property type="evidence" value="ECO:0007669"/>
    <property type="project" value="InterPro"/>
</dbReference>